<dbReference type="InterPro" id="IPR001568">
    <property type="entry name" value="RNase_T2-like"/>
</dbReference>
<dbReference type="GO" id="GO:0003723">
    <property type="term" value="F:RNA binding"/>
    <property type="evidence" value="ECO:0007669"/>
    <property type="project" value="InterPro"/>
</dbReference>
<dbReference type="AlphaFoldDB" id="A0AAV7IIL3"/>
<evidence type="ECO:0000313" key="7">
    <source>
        <dbReference type="Proteomes" id="UP000826195"/>
    </source>
</evidence>
<dbReference type="CDD" id="cd01061">
    <property type="entry name" value="RNase_T2_euk"/>
    <property type="match status" value="1"/>
</dbReference>
<proteinExistence type="inferred from homology"/>
<feature type="active site" evidence="3">
    <location>
        <position position="74"/>
    </location>
</feature>
<dbReference type="GO" id="GO:0005576">
    <property type="term" value="C:extracellular region"/>
    <property type="evidence" value="ECO:0007669"/>
    <property type="project" value="TreeGrafter"/>
</dbReference>
<dbReference type="PROSITE" id="PS00531">
    <property type="entry name" value="RNASE_T2_2"/>
    <property type="match status" value="1"/>
</dbReference>
<protein>
    <submittedName>
        <fullName evidence="6">Uncharacterized protein</fullName>
    </submittedName>
</protein>
<dbReference type="GO" id="GO:0006401">
    <property type="term" value="P:RNA catabolic process"/>
    <property type="evidence" value="ECO:0007669"/>
    <property type="project" value="TreeGrafter"/>
</dbReference>
<evidence type="ECO:0000256" key="3">
    <source>
        <dbReference type="PIRSR" id="PIRSR633697-1"/>
    </source>
</evidence>
<dbReference type="Pfam" id="PF00445">
    <property type="entry name" value="Ribonuclease_T2"/>
    <property type="match status" value="1"/>
</dbReference>
<dbReference type="Gene3D" id="3.90.730.10">
    <property type="entry name" value="Ribonuclease T2-like"/>
    <property type="match status" value="1"/>
</dbReference>
<evidence type="ECO:0000313" key="6">
    <source>
        <dbReference type="EMBL" id="KAH0552020.1"/>
    </source>
</evidence>
<evidence type="ECO:0000256" key="1">
    <source>
        <dbReference type="ARBA" id="ARBA00007469"/>
    </source>
</evidence>
<dbReference type="InterPro" id="IPR036430">
    <property type="entry name" value="RNase_T2-like_sf"/>
</dbReference>
<organism evidence="6 7">
    <name type="scientific">Cotesia glomerata</name>
    <name type="common">Lepidopteran parasitic wasp</name>
    <name type="synonym">Apanteles glomeratus</name>
    <dbReference type="NCBI Taxonomy" id="32391"/>
    <lineage>
        <taxon>Eukaryota</taxon>
        <taxon>Metazoa</taxon>
        <taxon>Ecdysozoa</taxon>
        <taxon>Arthropoda</taxon>
        <taxon>Hexapoda</taxon>
        <taxon>Insecta</taxon>
        <taxon>Pterygota</taxon>
        <taxon>Neoptera</taxon>
        <taxon>Endopterygota</taxon>
        <taxon>Hymenoptera</taxon>
        <taxon>Apocrita</taxon>
        <taxon>Ichneumonoidea</taxon>
        <taxon>Braconidae</taxon>
        <taxon>Microgastrinae</taxon>
        <taxon>Cotesia</taxon>
    </lineage>
</organism>
<dbReference type="GO" id="GO:0033897">
    <property type="term" value="F:ribonuclease T2 activity"/>
    <property type="evidence" value="ECO:0007669"/>
    <property type="project" value="InterPro"/>
</dbReference>
<dbReference type="PANTHER" id="PTHR11240">
    <property type="entry name" value="RIBONUCLEASE T2"/>
    <property type="match status" value="1"/>
</dbReference>
<comment type="similarity">
    <text evidence="1 4">Belongs to the RNase T2 family.</text>
</comment>
<dbReference type="SUPFAM" id="SSF55895">
    <property type="entry name" value="Ribonuclease Rh-like"/>
    <property type="match status" value="1"/>
</dbReference>
<keyword evidence="5" id="KW-0732">Signal</keyword>
<accession>A0AAV7IIL3</accession>
<evidence type="ECO:0000256" key="4">
    <source>
        <dbReference type="RuleBase" id="RU004328"/>
    </source>
</evidence>
<dbReference type="Proteomes" id="UP000826195">
    <property type="component" value="Unassembled WGS sequence"/>
</dbReference>
<name>A0AAV7IIL3_COTGL</name>
<feature type="chain" id="PRO_5043764895" evidence="5">
    <location>
        <begin position="18"/>
        <end position="254"/>
    </location>
</feature>
<feature type="signal peptide" evidence="5">
    <location>
        <begin position="1"/>
        <end position="17"/>
    </location>
</feature>
<dbReference type="InterPro" id="IPR033697">
    <property type="entry name" value="Ribonuclease_T2_eukaryotic"/>
</dbReference>
<sequence length="254" mass="29791">MKITLVIFFTIILLADGRMKRKFKKLKFQKLSGPKDFDLLIFTQHWPETVCFTWQETVSNHTCNLPRDEEWTIHGIWPTQYHKEGPSYCNKSMQFDSAKLAPIEDELEVKWIDVENGTKPFSFWKHEWEKHGTCAMILPEVSDEYKYFKKGLELLDQYDMKGVLAKANIFPGKQYMVQEILDGVYNVLGKHCQVECVINPKTKERYLFEIRICFDKSFNLTDCDNIASYPTNCSKKKKITYPGTVPSRISVIQF</sequence>
<gene>
    <name evidence="6" type="ORF">KQX54_004191</name>
</gene>
<feature type="active site" evidence="3">
    <location>
        <position position="131"/>
    </location>
</feature>
<dbReference type="PANTHER" id="PTHR11240:SF22">
    <property type="entry name" value="RIBONUCLEASE T2"/>
    <property type="match status" value="1"/>
</dbReference>
<comment type="caution">
    <text evidence="6">The sequence shown here is derived from an EMBL/GenBank/DDBJ whole genome shotgun (WGS) entry which is preliminary data.</text>
</comment>
<dbReference type="EMBL" id="JAHXZJ010001492">
    <property type="protein sequence ID" value="KAH0552020.1"/>
    <property type="molecule type" value="Genomic_DNA"/>
</dbReference>
<evidence type="ECO:0000256" key="2">
    <source>
        <dbReference type="ARBA" id="ARBA00023157"/>
    </source>
</evidence>
<evidence type="ECO:0000256" key="5">
    <source>
        <dbReference type="SAM" id="SignalP"/>
    </source>
</evidence>
<dbReference type="InterPro" id="IPR033130">
    <property type="entry name" value="RNase_T2_His_AS_2"/>
</dbReference>
<keyword evidence="7" id="KW-1185">Reference proteome</keyword>
<reference evidence="6 7" key="1">
    <citation type="journal article" date="2021" name="J. Hered.">
        <title>A chromosome-level genome assembly of the parasitoid wasp, Cotesia glomerata (Hymenoptera: Braconidae).</title>
        <authorList>
            <person name="Pinto B.J."/>
            <person name="Weis J.J."/>
            <person name="Gamble T."/>
            <person name="Ode P.J."/>
            <person name="Paul R."/>
            <person name="Zaspel J.M."/>
        </authorList>
    </citation>
    <scope>NUCLEOTIDE SEQUENCE [LARGE SCALE GENOMIC DNA]</scope>
    <source>
        <strain evidence="6">CgM1</strain>
    </source>
</reference>
<keyword evidence="2" id="KW-1015">Disulfide bond</keyword>
<feature type="active site" evidence="3">
    <location>
        <position position="127"/>
    </location>
</feature>